<protein>
    <submittedName>
        <fullName evidence="8">Putative RNA polymerase ECF-subfamily sigma factor</fullName>
    </submittedName>
</protein>
<comment type="similarity">
    <text evidence="1">Belongs to the sigma-70 factor family. ECF subfamily.</text>
</comment>
<dbReference type="Gene3D" id="1.10.10.10">
    <property type="entry name" value="Winged helix-like DNA-binding domain superfamily/Winged helix DNA-binding domain"/>
    <property type="match status" value="1"/>
</dbReference>
<keyword evidence="2" id="KW-0805">Transcription regulation</keyword>
<evidence type="ECO:0000313" key="8">
    <source>
        <dbReference type="EMBL" id="CCH70848.1"/>
    </source>
</evidence>
<evidence type="ECO:0000256" key="3">
    <source>
        <dbReference type="ARBA" id="ARBA00023082"/>
    </source>
</evidence>
<dbReference type="HOGENOM" id="CLU_047691_15_3_11"/>
<dbReference type="RefSeq" id="WP_010850691.1">
    <property type="nucleotide sequence ID" value="NZ_HF570956.1"/>
</dbReference>
<evidence type="ECO:0000256" key="4">
    <source>
        <dbReference type="ARBA" id="ARBA00023125"/>
    </source>
</evidence>
<keyword evidence="5" id="KW-0804">Transcription</keyword>
<dbReference type="InterPro" id="IPR013249">
    <property type="entry name" value="RNA_pol_sigma70_r4_t2"/>
</dbReference>
<dbReference type="STRING" id="1193181.BN10_680074"/>
<dbReference type="InterPro" id="IPR039425">
    <property type="entry name" value="RNA_pol_sigma-70-like"/>
</dbReference>
<dbReference type="eggNOG" id="COG1595">
    <property type="taxonomic scope" value="Bacteria"/>
</dbReference>
<evidence type="ECO:0000256" key="5">
    <source>
        <dbReference type="ARBA" id="ARBA00023163"/>
    </source>
</evidence>
<dbReference type="EMBL" id="CAIZ01000139">
    <property type="protein sequence ID" value="CCH70848.1"/>
    <property type="molecule type" value="Genomic_DNA"/>
</dbReference>
<keyword evidence="9" id="KW-1185">Reference proteome</keyword>
<dbReference type="Pfam" id="PF08281">
    <property type="entry name" value="Sigma70_r4_2"/>
    <property type="match status" value="1"/>
</dbReference>
<dbReference type="SUPFAM" id="SSF88659">
    <property type="entry name" value="Sigma3 and sigma4 domains of RNA polymerase sigma factors"/>
    <property type="match status" value="1"/>
</dbReference>
<evidence type="ECO:0000259" key="7">
    <source>
        <dbReference type="Pfam" id="PF08281"/>
    </source>
</evidence>
<dbReference type="PANTHER" id="PTHR43133:SF50">
    <property type="entry name" value="ECF RNA POLYMERASE SIGMA FACTOR SIGM"/>
    <property type="match status" value="1"/>
</dbReference>
<evidence type="ECO:0000256" key="2">
    <source>
        <dbReference type="ARBA" id="ARBA00023015"/>
    </source>
</evidence>
<accession>N0E1K6</accession>
<dbReference type="SUPFAM" id="SSF88946">
    <property type="entry name" value="Sigma2 domain of RNA polymerase sigma factors"/>
    <property type="match status" value="1"/>
</dbReference>
<evidence type="ECO:0000259" key="6">
    <source>
        <dbReference type="Pfam" id="PF04542"/>
    </source>
</evidence>
<proteinExistence type="inferred from homology"/>
<dbReference type="OrthoDB" id="4864396at2"/>
<keyword evidence="4" id="KW-0238">DNA-binding</keyword>
<dbReference type="InterPro" id="IPR014284">
    <property type="entry name" value="RNA_pol_sigma-70_dom"/>
</dbReference>
<dbReference type="InterPro" id="IPR013325">
    <property type="entry name" value="RNA_pol_sigma_r2"/>
</dbReference>
<dbReference type="GO" id="GO:0006352">
    <property type="term" value="P:DNA-templated transcription initiation"/>
    <property type="evidence" value="ECO:0007669"/>
    <property type="project" value="InterPro"/>
</dbReference>
<dbReference type="GO" id="GO:0016987">
    <property type="term" value="F:sigma factor activity"/>
    <property type="evidence" value="ECO:0007669"/>
    <property type="project" value="UniProtKB-KW"/>
</dbReference>
<dbReference type="Gene3D" id="1.10.1740.10">
    <property type="match status" value="1"/>
</dbReference>
<dbReference type="Proteomes" id="UP000013167">
    <property type="component" value="Unassembled WGS sequence"/>
</dbReference>
<reference evidence="8 9" key="1">
    <citation type="journal article" date="2013" name="ISME J.">
        <title>A metabolic model for members of the genus Tetrasphaera involved in enhanced biological phosphorus removal.</title>
        <authorList>
            <person name="Kristiansen R."/>
            <person name="Nguyen H.T.T."/>
            <person name="Saunders A.M."/>
            <person name="Nielsen J.L."/>
            <person name="Wimmer R."/>
            <person name="Le V.Q."/>
            <person name="McIlroy S.J."/>
            <person name="Petrovski S."/>
            <person name="Seviour R.J."/>
            <person name="Calteau A."/>
            <person name="Nielsen K.L."/>
            <person name="Nielsen P.H."/>
        </authorList>
    </citation>
    <scope>NUCLEOTIDE SEQUENCE [LARGE SCALE GENOMIC DNA]</scope>
    <source>
        <strain evidence="8 9">Lp2</strain>
    </source>
</reference>
<dbReference type="InterPro" id="IPR036388">
    <property type="entry name" value="WH-like_DNA-bd_sf"/>
</dbReference>
<dbReference type="InterPro" id="IPR013324">
    <property type="entry name" value="RNA_pol_sigma_r3/r4-like"/>
</dbReference>
<organism evidence="8 9">
    <name type="scientific">Phycicoccus elongatus Lp2</name>
    <dbReference type="NCBI Taxonomy" id="1193181"/>
    <lineage>
        <taxon>Bacteria</taxon>
        <taxon>Bacillati</taxon>
        <taxon>Actinomycetota</taxon>
        <taxon>Actinomycetes</taxon>
        <taxon>Micrococcales</taxon>
        <taxon>Intrasporangiaceae</taxon>
        <taxon>Phycicoccus</taxon>
    </lineage>
</organism>
<dbReference type="InterPro" id="IPR007627">
    <property type="entry name" value="RNA_pol_sigma70_r2"/>
</dbReference>
<dbReference type="PANTHER" id="PTHR43133">
    <property type="entry name" value="RNA POLYMERASE ECF-TYPE SIGMA FACTO"/>
    <property type="match status" value="1"/>
</dbReference>
<feature type="domain" description="RNA polymerase sigma factor 70 region 4 type 2" evidence="7">
    <location>
        <begin position="114"/>
        <end position="166"/>
    </location>
</feature>
<keyword evidence="3" id="KW-0731">Sigma factor</keyword>
<evidence type="ECO:0000313" key="9">
    <source>
        <dbReference type="Proteomes" id="UP000013167"/>
    </source>
</evidence>
<dbReference type="Pfam" id="PF04542">
    <property type="entry name" value="Sigma70_r2"/>
    <property type="match status" value="1"/>
</dbReference>
<sequence length="174" mass="19379">MKVVAERAADEAVRGLYAAQWVPMVRLATMLLRDQSRAEDIVQEAFIGLHRRWDSVDEGSPTAYLRRSVVNGVRSAQRHDVVVHRHLRAEASDPTVATTTPGADTLAITRSRHDQLLAALDSLPERQREVLTLRYWNDLTETEIADALGISQGSVKTHAHRALAALAARREELT</sequence>
<comment type="caution">
    <text evidence="8">The sequence shown here is derived from an EMBL/GenBank/DDBJ whole genome shotgun (WGS) entry which is preliminary data.</text>
</comment>
<feature type="domain" description="RNA polymerase sigma-70 region 2" evidence="6">
    <location>
        <begin position="25"/>
        <end position="78"/>
    </location>
</feature>
<gene>
    <name evidence="8" type="ORF">BN10_680074</name>
</gene>
<dbReference type="AlphaFoldDB" id="N0E1K6"/>
<dbReference type="GO" id="GO:0003677">
    <property type="term" value="F:DNA binding"/>
    <property type="evidence" value="ECO:0007669"/>
    <property type="project" value="UniProtKB-KW"/>
</dbReference>
<dbReference type="NCBIfam" id="TIGR02937">
    <property type="entry name" value="sigma70-ECF"/>
    <property type="match status" value="1"/>
</dbReference>
<name>N0E1K6_9MICO</name>
<dbReference type="CDD" id="cd06171">
    <property type="entry name" value="Sigma70_r4"/>
    <property type="match status" value="1"/>
</dbReference>
<evidence type="ECO:0000256" key="1">
    <source>
        <dbReference type="ARBA" id="ARBA00010641"/>
    </source>
</evidence>